<name>A0A9P7DSL0_9AGAM</name>
<evidence type="ECO:0000313" key="1">
    <source>
        <dbReference type="EMBL" id="KAG1801899.1"/>
    </source>
</evidence>
<evidence type="ECO:0000313" key="2">
    <source>
        <dbReference type="Proteomes" id="UP000807769"/>
    </source>
</evidence>
<dbReference type="AlphaFoldDB" id="A0A9P7DSL0"/>
<gene>
    <name evidence="1" type="ORF">BJ212DRAFT_1245397</name>
</gene>
<reference evidence="1" key="1">
    <citation type="journal article" date="2020" name="New Phytol.">
        <title>Comparative genomics reveals dynamic genome evolution in host specialist ectomycorrhizal fungi.</title>
        <authorList>
            <person name="Lofgren L.A."/>
            <person name="Nguyen N.H."/>
            <person name="Vilgalys R."/>
            <person name="Ruytinx J."/>
            <person name="Liao H.L."/>
            <person name="Branco S."/>
            <person name="Kuo A."/>
            <person name="LaButti K."/>
            <person name="Lipzen A."/>
            <person name="Andreopoulos W."/>
            <person name="Pangilinan J."/>
            <person name="Riley R."/>
            <person name="Hundley H."/>
            <person name="Na H."/>
            <person name="Barry K."/>
            <person name="Grigoriev I.V."/>
            <person name="Stajich J.E."/>
            <person name="Kennedy P.G."/>
        </authorList>
    </citation>
    <scope>NUCLEOTIDE SEQUENCE</scope>
    <source>
        <strain evidence="1">MN1</strain>
    </source>
</reference>
<sequence length="53" mass="6027">LAYIEWFTPLRELDHSSGLHQVLCLTHQLHQNAAVIHVDKIACPCHLIPKMGQ</sequence>
<dbReference type="RefSeq" id="XP_041186167.1">
    <property type="nucleotide sequence ID" value="XM_041329649.1"/>
</dbReference>
<dbReference type="OrthoDB" id="3244185at2759"/>
<protein>
    <submittedName>
        <fullName evidence="1">Uncharacterized protein</fullName>
    </submittedName>
</protein>
<keyword evidence="2" id="KW-1185">Reference proteome</keyword>
<dbReference type="EMBL" id="JABBWG010000086">
    <property type="protein sequence ID" value="KAG1801899.1"/>
    <property type="molecule type" value="Genomic_DNA"/>
</dbReference>
<proteinExistence type="predicted"/>
<dbReference type="GeneID" id="64623666"/>
<dbReference type="Proteomes" id="UP000807769">
    <property type="component" value="Unassembled WGS sequence"/>
</dbReference>
<accession>A0A9P7DSL0</accession>
<feature type="non-terminal residue" evidence="1">
    <location>
        <position position="1"/>
    </location>
</feature>
<feature type="non-terminal residue" evidence="1">
    <location>
        <position position="53"/>
    </location>
</feature>
<comment type="caution">
    <text evidence="1">The sequence shown here is derived from an EMBL/GenBank/DDBJ whole genome shotgun (WGS) entry which is preliminary data.</text>
</comment>
<organism evidence="1 2">
    <name type="scientific">Suillus subaureus</name>
    <dbReference type="NCBI Taxonomy" id="48587"/>
    <lineage>
        <taxon>Eukaryota</taxon>
        <taxon>Fungi</taxon>
        <taxon>Dikarya</taxon>
        <taxon>Basidiomycota</taxon>
        <taxon>Agaricomycotina</taxon>
        <taxon>Agaricomycetes</taxon>
        <taxon>Agaricomycetidae</taxon>
        <taxon>Boletales</taxon>
        <taxon>Suillineae</taxon>
        <taxon>Suillaceae</taxon>
        <taxon>Suillus</taxon>
    </lineage>
</organism>